<feature type="domain" description="Iron hydrogenase large subunit C-terminal" evidence="3">
    <location>
        <begin position="252"/>
        <end position="343"/>
    </location>
</feature>
<feature type="region of interest" description="Disordered" evidence="2">
    <location>
        <begin position="23"/>
        <end position="77"/>
    </location>
</feature>
<evidence type="ECO:0000313" key="4">
    <source>
        <dbReference type="EMBL" id="GMI31074.1"/>
    </source>
</evidence>
<evidence type="ECO:0000259" key="3">
    <source>
        <dbReference type="Pfam" id="PF02906"/>
    </source>
</evidence>
<feature type="region of interest" description="Disordered" evidence="2">
    <location>
        <begin position="199"/>
        <end position="219"/>
    </location>
</feature>
<reference evidence="4 5" key="1">
    <citation type="journal article" date="2023" name="Commun. Biol.">
        <title>Genome analysis of Parmales, the sister group of diatoms, reveals the evolutionary specialization of diatoms from phago-mixotrophs to photoautotrophs.</title>
        <authorList>
            <person name="Ban H."/>
            <person name="Sato S."/>
            <person name="Yoshikawa S."/>
            <person name="Yamada K."/>
            <person name="Nakamura Y."/>
            <person name="Ichinomiya M."/>
            <person name="Sato N."/>
            <person name="Blanc-Mathieu R."/>
            <person name="Endo H."/>
            <person name="Kuwata A."/>
            <person name="Ogata H."/>
        </authorList>
    </citation>
    <scope>NUCLEOTIDE SEQUENCE [LARGE SCALE GENOMIC DNA]</scope>
</reference>
<feature type="compositionally biased region" description="Pro residues" evidence="2">
    <location>
        <begin position="202"/>
        <end position="213"/>
    </location>
</feature>
<evidence type="ECO:0000313" key="5">
    <source>
        <dbReference type="Proteomes" id="UP001165060"/>
    </source>
</evidence>
<feature type="compositionally biased region" description="Polar residues" evidence="2">
    <location>
        <begin position="37"/>
        <end position="52"/>
    </location>
</feature>
<feature type="non-terminal residue" evidence="4">
    <location>
        <position position="359"/>
    </location>
</feature>
<evidence type="ECO:0000256" key="2">
    <source>
        <dbReference type="SAM" id="MobiDB-lite"/>
    </source>
</evidence>
<proteinExistence type="inferred from homology"/>
<name>A0ABQ6MRZ3_9STRA</name>
<dbReference type="EMBL" id="BRYB01004445">
    <property type="protein sequence ID" value="GMI31074.1"/>
    <property type="molecule type" value="Genomic_DNA"/>
</dbReference>
<dbReference type="PANTHER" id="PTHR11615">
    <property type="entry name" value="NITRATE, FORMATE, IRON DEHYDROGENASE"/>
    <property type="match status" value="1"/>
</dbReference>
<evidence type="ECO:0000256" key="1">
    <source>
        <dbReference type="ARBA" id="ARBA00006596"/>
    </source>
</evidence>
<feature type="compositionally biased region" description="Pro residues" evidence="2">
    <location>
        <begin position="61"/>
        <end position="77"/>
    </location>
</feature>
<comment type="similarity">
    <text evidence="1">Belongs to the NARF family.</text>
</comment>
<dbReference type="SUPFAM" id="SSF53920">
    <property type="entry name" value="Fe-only hydrogenase"/>
    <property type="match status" value="1"/>
</dbReference>
<dbReference type="InterPro" id="IPR050340">
    <property type="entry name" value="Cytosolic_Fe-S_CAF"/>
</dbReference>
<accession>A0ABQ6MRZ3</accession>
<feature type="compositionally biased region" description="Pro residues" evidence="2">
    <location>
        <begin position="27"/>
        <end position="36"/>
    </location>
</feature>
<gene>
    <name evidence="4" type="ORF">TeGR_g9616</name>
</gene>
<dbReference type="Proteomes" id="UP001165060">
    <property type="component" value="Unassembled WGS sequence"/>
</dbReference>
<dbReference type="InterPro" id="IPR004108">
    <property type="entry name" value="Fe_hydrogenase_lsu_C"/>
</dbReference>
<dbReference type="Pfam" id="PF02906">
    <property type="entry name" value="Fe_hyd_lg_C"/>
    <property type="match status" value="1"/>
</dbReference>
<sequence>MSSVFLSGVSDYIDPSAACVNPLFVEPAPPAPPPSNKPSTSQKPTMKPTISLQMEVDEGPSPSPSPSPSALLPAPPKPKATLSVADCLSCSGCVTSAEAVLVESQSGPAFLDLLLASPRVALTLSPQTVTDVTRHLQAHLEARGLPPPYPSPSLCRSLLHQALKALPRCPGGSLEVLPDAPPAVHQAALHSMKEDLLYRLSAPPPSPPPPSPPHYTEASYSAPLSRSLVQLTSVATGETSTAPPSSLPPTPALPMLSSHCPGVICYVEKTIPELLPHLTRTVPAMSLTSLLLKKVDAGRKVVSVQMCHDKKLEATRKDYAGEEAGDATDLVLTTSEVWTLVKDGLLADLQAGGGEGADD</sequence>
<keyword evidence="5" id="KW-1185">Reference proteome</keyword>
<dbReference type="Gene3D" id="3.40.950.10">
    <property type="entry name" value="Fe-only Hydrogenase (Larger Subunit), Chain L, domain 3"/>
    <property type="match status" value="1"/>
</dbReference>
<comment type="caution">
    <text evidence="4">The sequence shown here is derived from an EMBL/GenBank/DDBJ whole genome shotgun (WGS) entry which is preliminary data.</text>
</comment>
<organism evidence="4 5">
    <name type="scientific">Tetraparma gracilis</name>
    <dbReference type="NCBI Taxonomy" id="2962635"/>
    <lineage>
        <taxon>Eukaryota</taxon>
        <taxon>Sar</taxon>
        <taxon>Stramenopiles</taxon>
        <taxon>Ochrophyta</taxon>
        <taxon>Bolidophyceae</taxon>
        <taxon>Parmales</taxon>
        <taxon>Triparmaceae</taxon>
        <taxon>Tetraparma</taxon>
    </lineage>
</organism>
<protein>
    <recommendedName>
        <fullName evidence="3">Iron hydrogenase large subunit C-terminal domain-containing protein</fullName>
    </recommendedName>
</protein>
<dbReference type="InterPro" id="IPR009016">
    <property type="entry name" value="Fe_hydrogenase"/>
</dbReference>